<evidence type="ECO:0000313" key="2">
    <source>
        <dbReference type="Proteomes" id="UP001162992"/>
    </source>
</evidence>
<keyword evidence="2" id="KW-1185">Reference proteome</keyword>
<proteinExistence type="predicted"/>
<evidence type="ECO:0000313" key="1">
    <source>
        <dbReference type="EMBL" id="KAJ7566677.1"/>
    </source>
</evidence>
<sequence>MAQVLATQVELKVPAKAIWKAFAVDGHLLLPKVVPQVISSVEILEGDGGVGTVRLVKFGPAVPGIPTVKEKIETLDEEKLTISIVGLEGGPLGTLVSSTKVTTSFGPGADAGTSIAHWCLEVVPIGEQPPPPAEAEQGAIHTLKALEGYLLSQNN</sequence>
<dbReference type="EMBL" id="CM055093">
    <property type="protein sequence ID" value="KAJ7566677.1"/>
    <property type="molecule type" value="Genomic_DNA"/>
</dbReference>
<organism evidence="1 2">
    <name type="scientific">Diphasiastrum complanatum</name>
    <name type="common">Issler's clubmoss</name>
    <name type="synonym">Lycopodium complanatum</name>
    <dbReference type="NCBI Taxonomy" id="34168"/>
    <lineage>
        <taxon>Eukaryota</taxon>
        <taxon>Viridiplantae</taxon>
        <taxon>Streptophyta</taxon>
        <taxon>Embryophyta</taxon>
        <taxon>Tracheophyta</taxon>
        <taxon>Lycopodiopsida</taxon>
        <taxon>Lycopodiales</taxon>
        <taxon>Lycopodiaceae</taxon>
        <taxon>Lycopodioideae</taxon>
        <taxon>Diphasiastrum</taxon>
    </lineage>
</organism>
<comment type="caution">
    <text evidence="1">The sequence shown here is derived from an EMBL/GenBank/DDBJ whole genome shotgun (WGS) entry which is preliminary data.</text>
</comment>
<reference evidence="2" key="1">
    <citation type="journal article" date="2024" name="Proc. Natl. Acad. Sci. U.S.A.">
        <title>Extraordinary preservation of gene collinearity over three hundred million years revealed in homosporous lycophytes.</title>
        <authorList>
            <person name="Li C."/>
            <person name="Wickell D."/>
            <person name="Kuo L.Y."/>
            <person name="Chen X."/>
            <person name="Nie B."/>
            <person name="Liao X."/>
            <person name="Peng D."/>
            <person name="Ji J."/>
            <person name="Jenkins J."/>
            <person name="Williams M."/>
            <person name="Shu S."/>
            <person name="Plott C."/>
            <person name="Barry K."/>
            <person name="Rajasekar S."/>
            <person name="Grimwood J."/>
            <person name="Han X."/>
            <person name="Sun S."/>
            <person name="Hou Z."/>
            <person name="He W."/>
            <person name="Dai G."/>
            <person name="Sun C."/>
            <person name="Schmutz J."/>
            <person name="Leebens-Mack J.H."/>
            <person name="Li F.W."/>
            <person name="Wang L."/>
        </authorList>
    </citation>
    <scope>NUCLEOTIDE SEQUENCE [LARGE SCALE GENOMIC DNA]</scope>
    <source>
        <strain evidence="2">cv. PW_Plant_1</strain>
    </source>
</reference>
<protein>
    <submittedName>
        <fullName evidence="1">Uncharacterized protein</fullName>
    </submittedName>
</protein>
<accession>A0ACC2EJR0</accession>
<gene>
    <name evidence="1" type="ORF">O6H91_02G114200</name>
</gene>
<dbReference type="Proteomes" id="UP001162992">
    <property type="component" value="Chromosome 2"/>
</dbReference>
<name>A0ACC2EJR0_DIPCM</name>